<keyword evidence="21" id="KW-1015">Disulfide bond</keyword>
<dbReference type="InterPro" id="IPR001254">
    <property type="entry name" value="Trypsin_dom"/>
</dbReference>
<dbReference type="PANTHER" id="PTHR11533:SF294">
    <property type="entry name" value="THYROTROPIN-RELEASING HORMONE-DEGRADING ECTOENZYME"/>
    <property type="match status" value="1"/>
</dbReference>
<dbReference type="InterPro" id="IPR038565">
    <property type="entry name" value="CLIP_sf"/>
</dbReference>
<keyword evidence="8" id="KW-1003">Cell membrane</keyword>
<reference evidence="28 29" key="1">
    <citation type="journal article" date="2017" name="G3 (Bethesda)">
        <title>The Physical Genome Mapping of Anopheles albimanus Corrected Scaffold Misassemblies and Identified Interarm Rearrangements in Genus Anopheles.</title>
        <authorList>
            <person name="Artemov G.N."/>
            <person name="Peery A.N."/>
            <person name="Jiang X."/>
            <person name="Tu Z."/>
            <person name="Stegniy V.N."/>
            <person name="Sharakhova M.V."/>
            <person name="Sharakhov I.V."/>
        </authorList>
    </citation>
    <scope>NUCLEOTIDE SEQUENCE [LARGE SCALE GENOMIC DNA]</scope>
    <source>
        <strain evidence="28 29">ALBI9_A</strain>
    </source>
</reference>
<dbReference type="STRING" id="7167.A0A182F8E0"/>
<comment type="catalytic activity">
    <reaction evidence="1">
        <text>Release of an N-terminal amino acid, Xaa-|-Yaa- from a peptide, amide or arylamide. Xaa is preferably Ala, but may be most amino acids including Pro (slow action). When a terminal hydrophobic residue is followed by a prolyl residue, the two may be released as an intact Xaa-Pro dipeptide.</text>
        <dbReference type="EC" id="3.4.11.2"/>
    </reaction>
</comment>
<evidence type="ECO:0000256" key="10">
    <source>
        <dbReference type="ARBA" id="ARBA00022670"/>
    </source>
</evidence>
<dbReference type="SUPFAM" id="SSF55486">
    <property type="entry name" value="Metalloproteases ('zincins'), catalytic domain"/>
    <property type="match status" value="1"/>
</dbReference>
<dbReference type="GO" id="GO:0006508">
    <property type="term" value="P:proteolysis"/>
    <property type="evidence" value="ECO:0007669"/>
    <property type="project" value="UniProtKB-KW"/>
</dbReference>
<dbReference type="SUPFAM" id="SSF50494">
    <property type="entry name" value="Trypsin-like serine proteases"/>
    <property type="match status" value="5"/>
</dbReference>
<dbReference type="PANTHER" id="PTHR11533">
    <property type="entry name" value="PROTEASE M1 ZINC METALLOPROTEASE"/>
    <property type="match status" value="1"/>
</dbReference>
<keyword evidence="22" id="KW-0325">Glycoprotein</keyword>
<dbReference type="InterPro" id="IPR009003">
    <property type="entry name" value="Peptidase_S1_PA"/>
</dbReference>
<dbReference type="Pfam" id="PF01433">
    <property type="entry name" value="Peptidase_M1"/>
    <property type="match status" value="1"/>
</dbReference>
<evidence type="ECO:0000256" key="17">
    <source>
        <dbReference type="ARBA" id="ARBA00022968"/>
    </source>
</evidence>
<evidence type="ECO:0000256" key="14">
    <source>
        <dbReference type="ARBA" id="ARBA00022801"/>
    </source>
</evidence>
<evidence type="ECO:0000256" key="6">
    <source>
        <dbReference type="ARBA" id="ARBA00015611"/>
    </source>
</evidence>
<dbReference type="InterPro" id="IPR045357">
    <property type="entry name" value="Aminopeptidase_N-like_N"/>
</dbReference>
<dbReference type="GO" id="GO:0005737">
    <property type="term" value="C:cytoplasm"/>
    <property type="evidence" value="ECO:0007669"/>
    <property type="project" value="TreeGrafter"/>
</dbReference>
<keyword evidence="16 26" id="KW-0862">Zinc</keyword>
<evidence type="ECO:0000256" key="7">
    <source>
        <dbReference type="ARBA" id="ARBA00022438"/>
    </source>
</evidence>
<evidence type="ECO:0000256" key="26">
    <source>
        <dbReference type="PIRSR" id="PIRSR634016-3"/>
    </source>
</evidence>
<dbReference type="InterPro" id="IPR001930">
    <property type="entry name" value="Peptidase_M1"/>
</dbReference>
<dbReference type="InterPro" id="IPR050344">
    <property type="entry name" value="Peptidase_M1_aminopeptidases"/>
</dbReference>
<evidence type="ECO:0000313" key="28">
    <source>
        <dbReference type="EnsemblMetazoa" id="AALB002764-PA"/>
    </source>
</evidence>
<evidence type="ECO:0000256" key="25">
    <source>
        <dbReference type="PIRSR" id="PIRSR634016-1"/>
    </source>
</evidence>
<evidence type="ECO:0000256" key="8">
    <source>
        <dbReference type="ARBA" id="ARBA00022475"/>
    </source>
</evidence>
<evidence type="ECO:0000256" key="9">
    <source>
        <dbReference type="ARBA" id="ARBA00022622"/>
    </source>
</evidence>
<dbReference type="SMART" id="SM00020">
    <property type="entry name" value="Tryp_SPc"/>
    <property type="match status" value="2"/>
</dbReference>
<dbReference type="Proteomes" id="UP000069272">
    <property type="component" value="Chromosome 2R"/>
</dbReference>
<dbReference type="Pfam" id="PF17900">
    <property type="entry name" value="Peptidase_M1_N"/>
    <property type="match status" value="1"/>
</dbReference>
<dbReference type="InterPro" id="IPR014782">
    <property type="entry name" value="Peptidase_M1_dom"/>
</dbReference>
<evidence type="ECO:0000313" key="29">
    <source>
        <dbReference type="Proteomes" id="UP000069272"/>
    </source>
</evidence>
<dbReference type="InterPro" id="IPR042097">
    <property type="entry name" value="Aminopeptidase_N-like_N_sf"/>
</dbReference>
<keyword evidence="17" id="KW-0735">Signal-anchor</keyword>
<dbReference type="EC" id="3.4.11.2" evidence="5"/>
<organism evidence="28 29">
    <name type="scientific">Anopheles albimanus</name>
    <name type="common">New world malaria mosquito</name>
    <dbReference type="NCBI Taxonomy" id="7167"/>
    <lineage>
        <taxon>Eukaryota</taxon>
        <taxon>Metazoa</taxon>
        <taxon>Ecdysozoa</taxon>
        <taxon>Arthropoda</taxon>
        <taxon>Hexapoda</taxon>
        <taxon>Insecta</taxon>
        <taxon>Pterygota</taxon>
        <taxon>Neoptera</taxon>
        <taxon>Endopterygota</taxon>
        <taxon>Diptera</taxon>
        <taxon>Nematocera</taxon>
        <taxon>Culicoidea</taxon>
        <taxon>Culicidae</taxon>
        <taxon>Anophelinae</taxon>
        <taxon>Anopheles</taxon>
    </lineage>
</organism>
<evidence type="ECO:0000256" key="4">
    <source>
        <dbReference type="ARBA" id="ARBA00010136"/>
    </source>
</evidence>
<evidence type="ECO:0000256" key="22">
    <source>
        <dbReference type="ARBA" id="ARBA00023180"/>
    </source>
</evidence>
<keyword evidence="12 26" id="KW-0479">Metal-binding</keyword>
<dbReference type="PROSITE" id="PS51888">
    <property type="entry name" value="CLIP"/>
    <property type="match status" value="2"/>
</dbReference>
<dbReference type="CDD" id="cd09601">
    <property type="entry name" value="M1_APN-Q_like"/>
    <property type="match status" value="1"/>
</dbReference>
<dbReference type="GO" id="GO:0016285">
    <property type="term" value="F:alanyl aminopeptidase activity"/>
    <property type="evidence" value="ECO:0007669"/>
    <property type="project" value="UniProtKB-EC"/>
</dbReference>
<dbReference type="InterPro" id="IPR027268">
    <property type="entry name" value="Peptidase_M4/M1_CTD_sf"/>
</dbReference>
<evidence type="ECO:0000256" key="19">
    <source>
        <dbReference type="ARBA" id="ARBA00023049"/>
    </source>
</evidence>
<feature type="site" description="Transition state stabilizer" evidence="27">
    <location>
        <position position="569"/>
    </location>
</feature>
<dbReference type="GO" id="GO:0008270">
    <property type="term" value="F:zinc ion binding"/>
    <property type="evidence" value="ECO:0007669"/>
    <property type="project" value="InterPro"/>
</dbReference>
<keyword evidence="14" id="KW-0378">Hydrolase</keyword>
<comment type="cofactor">
    <cofactor evidence="26">
        <name>Zn(2+)</name>
        <dbReference type="ChEBI" id="CHEBI:29105"/>
    </cofactor>
    <text evidence="26">Binds 1 zinc ion per subunit.</text>
</comment>
<dbReference type="VEuPathDB" id="VectorBase:AALB002764"/>
<dbReference type="GO" id="GO:0098552">
    <property type="term" value="C:side of membrane"/>
    <property type="evidence" value="ECO:0007669"/>
    <property type="project" value="UniProtKB-KW"/>
</dbReference>
<dbReference type="Gene3D" id="2.60.40.1910">
    <property type="match status" value="1"/>
</dbReference>
<reference evidence="28" key="2">
    <citation type="submission" date="2022-08" db="UniProtKB">
        <authorList>
            <consortium name="EnsemblMetazoa"/>
        </authorList>
    </citation>
    <scope>IDENTIFICATION</scope>
    <source>
        <strain evidence="28">STECLA/ALBI9_A</strain>
    </source>
</reference>
<keyword evidence="18" id="KW-1133">Transmembrane helix</keyword>
<keyword evidence="23" id="KW-0449">Lipoprotein</keyword>
<feature type="active site" description="Proton acceptor" evidence="25">
    <location>
        <position position="484"/>
    </location>
</feature>
<dbReference type="EnsemblMetazoa" id="AALB002764-RA">
    <property type="protein sequence ID" value="AALB002764-PA"/>
    <property type="gene ID" value="AALB002764"/>
</dbReference>
<dbReference type="VEuPathDB" id="VectorBase:AALB20_034670"/>
<feature type="binding site" evidence="26">
    <location>
        <position position="506"/>
    </location>
    <ligand>
        <name>Zn(2+)</name>
        <dbReference type="ChEBI" id="CHEBI:29105"/>
        <note>catalytic</note>
    </ligand>
</feature>
<evidence type="ECO:0000256" key="16">
    <source>
        <dbReference type="ARBA" id="ARBA00022833"/>
    </source>
</evidence>
<dbReference type="Pfam" id="PF11838">
    <property type="entry name" value="ERAP1_C"/>
    <property type="match status" value="1"/>
</dbReference>
<dbReference type="Pfam" id="PF00089">
    <property type="entry name" value="Trypsin"/>
    <property type="match status" value="4"/>
</dbReference>
<evidence type="ECO:0000256" key="23">
    <source>
        <dbReference type="ARBA" id="ARBA00023288"/>
    </source>
</evidence>
<dbReference type="Gene3D" id="2.40.10.10">
    <property type="entry name" value="Trypsin-like serine proteases"/>
    <property type="match status" value="5"/>
</dbReference>
<dbReference type="Gene3D" id="3.30.1640.30">
    <property type="match status" value="2"/>
</dbReference>
<proteinExistence type="inferred from homology"/>
<dbReference type="FunFam" id="2.60.40.1730:FF:000012">
    <property type="entry name" value="Aminopeptidase N"/>
    <property type="match status" value="1"/>
</dbReference>
<keyword evidence="19" id="KW-0482">Metalloprotease</keyword>
<name>A0A182F8E0_ANOAL</name>
<dbReference type="InterPro" id="IPR043504">
    <property type="entry name" value="Peptidase_S1_PA_chymotrypsin"/>
</dbReference>
<dbReference type="Gene3D" id="1.25.50.20">
    <property type="match status" value="1"/>
</dbReference>
<sequence>MNNNSSHKMQIRESLGMEANDGGTIVEGGRGYLITRMTLVATAAIVCCLLLGSGLLIYHFSSCEEQQYHTSHQHTTLCEHQHSTLDYNNHQQQPHQHPATTSATVATHQEEFDSGAMASGSVEDASVTTNRVSDMTNSTIMPMLEEALDGSSIDEQHNLPKENLRLPRSLQPLTYDIRLKPWLDEDNFTFYGTVDIVVSVLENCNNVTLHAVALRILDATVEWYGMENDDDVTEIPSSSEHGIARRFVDIDHNITIASKQFFVLMLKQELQKGEQYVVRIRYEGILNDYLQGFYRSSYTMNNETKWIATTQFQPTDARRAFPCFDEPALKAKFTISIARKKNNMTSLSNMPRLHSYDATEPELHGYVWDVYQQSVPMSTYLVAFVVCDYVNISNGNFSVWTRADAISSARYALSVGPKLLKFLEGFFHIDYPLPKLDMIALPDFSAGAMENWGLITYRETAMLYEENVSAISNKQHVITVVAHELAHQWFGNLVTPSWWTDLWLNEGFASYMEYLGVDAVEPAWKSMEQFVVNELHNVFSLDALSSSHQISVEVHNPEEIHEIFDKISYGKGATIIRMMDHFLTTDVFKQGLTNYLNHKKYQSATQDDLWEYLTNEARSSGVFDEHTSVKEIMDTWTLQTGFPVVFVRRDYETDSIVLQQTRFSLGNAAQNGTSDGERLLWWIPITYTTLGESNFQETKPTIWMKAEEMLVISNHDIPSHDWLIVNLQQTGYYRVNYDERNWQLIVDHLQDRTKFKTIAASNRAQLIDDALNLARAGYLDYSVALNVTRYLVHETEYVPWKAAISALSYIDSMLVRTRHYGLFKKYSMDLFENIYNQVGFEDHRDDALLTVYKRISILKTVCHLGSKDCVNHAIRKFYEWMHEPNPDINNPISPNLKSTVYCTAIKYGDEMEWNFAWERFQRATVASEKEILLSALGCSRVPWILTRFLENSMSDEYGIRKQDAFRVFLSVSDNVIGQSLAFDYMRNNWIKMKSYFGSAMSNLNIILKYSTKRFNTESELLELKEFAETHLKDSGRTIQQSVERTEANIEWYNRNAQTIVPKAAKFAVAFSLTPVASREAASSDQNDHGGSVNFADFPAFEYDGRSMLHDFRNHFMTYEHIEIDECPYSYLRSVYSDYCHVVQVLHADSVCLGVLVNEYYILTTAGCVPDDWKLVHVQLVSGWNISIVERLEYKDYKGLNVTKDKAPVLLRINGTTSLPYDNTAACLWPQSNLVSYAKVQEVAFDPTLNKMIQNTTVCSTAKQEVCLGKTFTEWCHRKPSSSILQIRDLDKYSMHPMLVGLFCDEQQQLVPVSSYAIWIRDVIASDRILFNIPNRGLGEKCITSNDKDGVCLRLESCPQFFAGLKRKTKNITSIEQCGFDGSDVLHCCPNEDLLKSESNRQKLDAIVQEVEHCHELYDVYRRTTKEQQLHSQLALIRNEADKVICTGTLISQKFVLTAAQCVLQIKAVKSTVKIGVTATYDQVIQVRKVASTVIHPLFEPQLSHYNIAIIELDTPILVTEYSVPACMWPESERMPTKLTSTGYDTTANAVTVNVVNPLYYMNCRLKYYRNLTLTETCVLPDTDENFCGDKPSACSESGTGMYSTVYMNYDWRPVTYVVGVYSNGAQCAQDGPAIYTRVSEYFAWIKKHVKQLELSDPLMPNEEQSVRDCPFTVYPYGGYALASSIFVERAVDKTFSHTARVQLGDVHCAGIIVDENHILTTSECVDEIDLPEVKLANESLPSFEVANVFPNPLFNVSLLQLKSSIEFDSLAVPACFWNAPFEKGFEKLQRIFVDENGNMSVESAKCTFQNRKDCLEAIGNTGDILQTRTIAQYRMHPFVLSFGLTESGIPVPVSQYIDWVSKMTKRNISSSECVKRLEKWRDYEDSMVSKSDNFQQVQYSKSRLSYTQVDMFKVRIVPSGTEKTSKRHCYGSLIGPKFVISSASCLKQHEGQTYEVEMGQLYSYQKDEGYRAHVGALKVHYHPEYDAVTSANDVALVELIASVHNFSKNFVPACIWTHEKLPVDLFQINGYGPFDENDDLTTRTQQMYVTAGVYDECVDKLESNQFCAGFPTALPPDTCHNSIGSAMSRSLYKFDRFYEYIFAINSKGENCGFNWPTIFTKLTPYIQWIDSVIFAPKVRYEDKTSYYGDRCTREDGTEGTCVYLKQCPKLNKEAQEGNSIVASPSCSYGKQHELVVCCSDENFLRDESQRPQLMEAVEELENCPNLYHEFRGNKSPYRVDNLPTYPYLVRIDDGENRSCNGTIVSKQFIVTTAGCYQNLAQENVTIVAGNTTRQRLAVKDTFVHPEYRNDSTEYNVVLLSLEKPLSIDNETIPACLWNNQSHTPLRLEEVYGNPNPTHQYYYPLFSKECERKHNRSVKAHNLCVEQDHMFYQDRRSLKQDAGNGLVSHFAQGVYEYKVTYLVGLYAEVGHSFEEASDADYEKASTYTVYQRISEYYHWIRNVILTSM</sequence>
<keyword evidence="20" id="KW-0472">Membrane</keyword>
<dbReference type="PROSITE" id="PS50240">
    <property type="entry name" value="TRYPSIN_DOM"/>
    <property type="match status" value="3"/>
</dbReference>
<dbReference type="InterPro" id="IPR024571">
    <property type="entry name" value="ERAP1-like_C_dom"/>
</dbReference>
<evidence type="ECO:0000256" key="5">
    <source>
        <dbReference type="ARBA" id="ARBA00012564"/>
    </source>
</evidence>
<dbReference type="InterPro" id="IPR034016">
    <property type="entry name" value="M1_APN-typ"/>
</dbReference>
<comment type="subcellular location">
    <subcellularLocation>
        <location evidence="3">Cell membrane</location>
        <topology evidence="3">Lipid-anchor</topology>
        <topology evidence="3">GPI-anchor</topology>
    </subcellularLocation>
    <subcellularLocation>
        <location evidence="2">Membrane</location>
        <topology evidence="2">Single-pass type II membrane protein</topology>
    </subcellularLocation>
</comment>
<dbReference type="GO" id="GO:0043171">
    <property type="term" value="P:peptide catabolic process"/>
    <property type="evidence" value="ECO:0007669"/>
    <property type="project" value="TreeGrafter"/>
</dbReference>
<feature type="binding site" evidence="26">
    <location>
        <position position="487"/>
    </location>
    <ligand>
        <name>Zn(2+)</name>
        <dbReference type="ChEBI" id="CHEBI:29105"/>
        <note>catalytic</note>
    </ligand>
</feature>
<dbReference type="PRINTS" id="PR00756">
    <property type="entry name" value="ALADIPTASE"/>
</dbReference>
<comment type="similarity">
    <text evidence="4">Belongs to the peptidase M1 family.</text>
</comment>
<evidence type="ECO:0000256" key="15">
    <source>
        <dbReference type="ARBA" id="ARBA00022825"/>
    </source>
</evidence>
<keyword evidence="10" id="KW-0645">Protease</keyword>
<dbReference type="FunFam" id="1.25.50.20:FF:000001">
    <property type="entry name" value="Aminopeptidase"/>
    <property type="match status" value="1"/>
</dbReference>
<evidence type="ECO:0000256" key="21">
    <source>
        <dbReference type="ARBA" id="ARBA00023157"/>
    </source>
</evidence>
<dbReference type="FunFam" id="1.10.390.10:FF:000001">
    <property type="entry name" value="Aminopeptidase"/>
    <property type="match status" value="1"/>
</dbReference>
<dbReference type="VEuPathDB" id="VectorBase:AALB20_034140"/>
<evidence type="ECO:0000256" key="11">
    <source>
        <dbReference type="ARBA" id="ARBA00022692"/>
    </source>
</evidence>
<evidence type="ECO:0000256" key="18">
    <source>
        <dbReference type="ARBA" id="ARBA00022989"/>
    </source>
</evidence>
<dbReference type="GO" id="GO:0005886">
    <property type="term" value="C:plasma membrane"/>
    <property type="evidence" value="ECO:0007669"/>
    <property type="project" value="UniProtKB-SubCell"/>
</dbReference>
<evidence type="ECO:0000256" key="24">
    <source>
        <dbReference type="ARBA" id="ARBA00024195"/>
    </source>
</evidence>
<keyword evidence="11" id="KW-0812">Transmembrane</keyword>
<accession>A0A182F8E0</accession>
<evidence type="ECO:0000256" key="2">
    <source>
        <dbReference type="ARBA" id="ARBA00004606"/>
    </source>
</evidence>
<comment type="similarity">
    <text evidence="24">Belongs to the peptidase S1 family. CLIP subfamily.</text>
</comment>
<dbReference type="GO" id="GO:0005615">
    <property type="term" value="C:extracellular space"/>
    <property type="evidence" value="ECO:0007669"/>
    <property type="project" value="TreeGrafter"/>
</dbReference>
<keyword evidence="13" id="KW-0732">Signal</keyword>
<dbReference type="GO" id="GO:0004252">
    <property type="term" value="F:serine-type endopeptidase activity"/>
    <property type="evidence" value="ECO:0007669"/>
    <property type="project" value="InterPro"/>
</dbReference>
<dbReference type="InterPro" id="IPR022700">
    <property type="entry name" value="CLIP"/>
</dbReference>
<protein>
    <recommendedName>
        <fullName evidence="6">Aminopeptidase N</fullName>
        <ecNumber evidence="5">3.4.11.2</ecNumber>
    </recommendedName>
</protein>
<dbReference type="FunFam" id="2.60.40.1910:FF:000008">
    <property type="entry name" value="Aminopeptidase"/>
    <property type="match status" value="1"/>
</dbReference>
<keyword evidence="29" id="KW-1185">Reference proteome</keyword>
<evidence type="ECO:0000256" key="20">
    <source>
        <dbReference type="ARBA" id="ARBA00023136"/>
    </source>
</evidence>
<evidence type="ECO:0000256" key="27">
    <source>
        <dbReference type="PIRSR" id="PIRSR634016-4"/>
    </source>
</evidence>
<evidence type="ECO:0000256" key="13">
    <source>
        <dbReference type="ARBA" id="ARBA00022729"/>
    </source>
</evidence>
<keyword evidence="9" id="KW-0336">GPI-anchor</keyword>
<feature type="binding site" evidence="26">
    <location>
        <position position="483"/>
    </location>
    <ligand>
        <name>Zn(2+)</name>
        <dbReference type="ChEBI" id="CHEBI:29105"/>
        <note>catalytic</note>
    </ligand>
</feature>
<dbReference type="GO" id="GO:0042277">
    <property type="term" value="F:peptide binding"/>
    <property type="evidence" value="ECO:0007669"/>
    <property type="project" value="TreeGrafter"/>
</dbReference>
<dbReference type="GO" id="GO:0070006">
    <property type="term" value="F:metalloaminopeptidase activity"/>
    <property type="evidence" value="ECO:0007669"/>
    <property type="project" value="TreeGrafter"/>
</dbReference>
<dbReference type="Gene3D" id="2.60.40.1730">
    <property type="entry name" value="tricorn interacting facor f3 domain"/>
    <property type="match status" value="1"/>
</dbReference>
<evidence type="ECO:0000256" key="1">
    <source>
        <dbReference type="ARBA" id="ARBA00000098"/>
    </source>
</evidence>
<evidence type="ECO:0000256" key="3">
    <source>
        <dbReference type="ARBA" id="ARBA00004609"/>
    </source>
</evidence>
<evidence type="ECO:0000256" key="12">
    <source>
        <dbReference type="ARBA" id="ARBA00022723"/>
    </source>
</evidence>
<keyword evidence="7" id="KW-0031">Aminopeptidase</keyword>
<dbReference type="SUPFAM" id="SSF63737">
    <property type="entry name" value="Leukotriene A4 hydrolase N-terminal domain"/>
    <property type="match status" value="1"/>
</dbReference>
<dbReference type="CDD" id="cd00190">
    <property type="entry name" value="Tryp_SPc"/>
    <property type="match status" value="1"/>
</dbReference>
<dbReference type="Gene3D" id="1.10.390.10">
    <property type="entry name" value="Neutral Protease Domain 2"/>
    <property type="match status" value="1"/>
</dbReference>
<keyword evidence="15" id="KW-0720">Serine protease</keyword>
<dbReference type="SMART" id="SM00680">
    <property type="entry name" value="CLIP"/>
    <property type="match status" value="2"/>
</dbReference>